<dbReference type="CDD" id="cd00190">
    <property type="entry name" value="Tryp_SPc"/>
    <property type="match status" value="1"/>
</dbReference>
<evidence type="ECO:0000256" key="2">
    <source>
        <dbReference type="ARBA" id="ARBA00023180"/>
    </source>
</evidence>
<feature type="disulfide bond" evidence="3">
    <location>
        <begin position="86"/>
        <end position="104"/>
    </location>
</feature>
<dbReference type="PROSITE" id="PS50068">
    <property type="entry name" value="LDLRA_2"/>
    <property type="match status" value="4"/>
</dbReference>
<evidence type="ECO:0000256" key="3">
    <source>
        <dbReference type="PROSITE-ProRule" id="PRU00124"/>
    </source>
</evidence>
<dbReference type="InterPro" id="IPR009003">
    <property type="entry name" value="Peptidase_S1_PA"/>
</dbReference>
<dbReference type="SUPFAM" id="SSF57535">
    <property type="entry name" value="Complement control module/SCR domain"/>
    <property type="match status" value="1"/>
</dbReference>
<keyword evidence="4" id="KW-0768">Sushi</keyword>
<dbReference type="SMART" id="SM00192">
    <property type="entry name" value="LDLa"/>
    <property type="match status" value="4"/>
</dbReference>
<dbReference type="InterPro" id="IPR035976">
    <property type="entry name" value="Sushi/SCR/CCP_sf"/>
</dbReference>
<feature type="disulfide bond" evidence="4">
    <location>
        <begin position="314"/>
        <end position="341"/>
    </location>
</feature>
<dbReference type="PROSITE" id="PS00134">
    <property type="entry name" value="TRYPSIN_HIS"/>
    <property type="match status" value="1"/>
</dbReference>
<dbReference type="InterPro" id="IPR036055">
    <property type="entry name" value="LDL_receptor-like_sf"/>
</dbReference>
<feature type="disulfide bond" evidence="3">
    <location>
        <begin position="154"/>
        <end position="172"/>
    </location>
</feature>
<dbReference type="PROSITE" id="PS01209">
    <property type="entry name" value="LDLRA_1"/>
    <property type="match status" value="3"/>
</dbReference>
<evidence type="ECO:0000256" key="5">
    <source>
        <dbReference type="SAM" id="MobiDB-lite"/>
    </source>
</evidence>
<reference evidence="8" key="1">
    <citation type="submission" date="2015-11" db="EMBL/GenBank/DDBJ databases">
        <title>De novo transcriptome assembly of four potential Pierce s Disease insect vectors from Arizona vineyards.</title>
        <authorList>
            <person name="Tassone E.E."/>
        </authorList>
    </citation>
    <scope>NUCLEOTIDE SEQUENCE</scope>
</reference>
<dbReference type="GO" id="GO:0006508">
    <property type="term" value="P:proteolysis"/>
    <property type="evidence" value="ECO:0007669"/>
    <property type="project" value="InterPro"/>
</dbReference>
<feature type="disulfide bond" evidence="3">
    <location>
        <begin position="211"/>
        <end position="226"/>
    </location>
</feature>
<accession>A0A1B6KMK9</accession>
<sequence length="694" mass="76228">MKQMKYYFLLLNLGLCSNSDNISQKLTKRQTNGCFNAQEFQCNSGQCISQYEVCDGVKHCPDSSDETSAACRQVHISTCTPTSFRCDYGACISQVLRCDGNNDCVADGSDEVGCGKPSQPLPVSVSAPALTLARDPTPASICNSIGDEQRYSQCDNGQCIDKYSVCDGIIDCKDKSDETEAACFRTFQGKCPAEGLWRCKYGACLSQAARCNRRNDCWDGSDEEGCPTPSTPVNRPRPPFTQSSQPFTQPPQQPAVQTVVTVQPPQSPAVAGGKTCEVPVYAQNRQFTVFNCKGVCGLTPGQSVSAMTLMAVACDPGHQMMNSQFITSCNNGEWFPVIPHCAKLCPTLTSTTVDMLCWQFPDEGCDKPMLPGTKITFKCKEHYKTDDQNMPNAIRCEQSGQWSGQLPQCTPKCGQSNLDSFHQPTVVGGTVSKVGNFPWHAAIFHNREGKWQAACGGILISSRIVLTAAHCVTGQSRVEPPLIPVQDVIVALGKYYRDWDVHEDTETVVAVREIHVHPLYRGEPQHYGEDIATLVLAYDVSISSYVMPACVDYRLRHVEELLQNKSITGYIAGWGNTVECSSFGSVCETYSPELLYTKTSIMSYDQCYLATQSLRPSLDSKLTTDKYCAGNGTVSIVQQGDSGGGLTFVFDGNHYVYGVVSTKLKLEINNKLYYSFASFTSVPFHMEWLQTQVF</sequence>
<dbReference type="CDD" id="cd00033">
    <property type="entry name" value="CCP"/>
    <property type="match status" value="1"/>
</dbReference>
<dbReference type="InterPro" id="IPR002172">
    <property type="entry name" value="LDrepeatLR_classA_rpt"/>
</dbReference>
<name>A0A1B6KMK9_9HEMI</name>
<dbReference type="CDD" id="cd00112">
    <property type="entry name" value="LDLa"/>
    <property type="match status" value="4"/>
</dbReference>
<keyword evidence="2" id="KW-0325">Glycoprotein</keyword>
<proteinExistence type="predicted"/>
<evidence type="ECO:0000256" key="4">
    <source>
        <dbReference type="PROSITE-ProRule" id="PRU00302"/>
    </source>
</evidence>
<evidence type="ECO:0000256" key="1">
    <source>
        <dbReference type="ARBA" id="ARBA00023157"/>
    </source>
</evidence>
<dbReference type="Gene3D" id="4.10.400.10">
    <property type="entry name" value="Low-density Lipoprotein Receptor"/>
    <property type="match status" value="4"/>
</dbReference>
<feature type="disulfide bond" evidence="3">
    <location>
        <begin position="79"/>
        <end position="91"/>
    </location>
</feature>
<dbReference type="SMART" id="SM00020">
    <property type="entry name" value="Tryp_SPc"/>
    <property type="match status" value="1"/>
</dbReference>
<feature type="region of interest" description="Disordered" evidence="5">
    <location>
        <begin position="222"/>
        <end position="255"/>
    </location>
</feature>
<dbReference type="InterPro" id="IPR001254">
    <property type="entry name" value="Trypsin_dom"/>
</dbReference>
<dbReference type="PANTHER" id="PTHR24252">
    <property type="entry name" value="ACROSIN-RELATED"/>
    <property type="match status" value="1"/>
</dbReference>
<evidence type="ECO:0008006" key="9">
    <source>
        <dbReference type="Google" id="ProtNLM"/>
    </source>
</evidence>
<feature type="disulfide bond" evidence="3">
    <location>
        <begin position="199"/>
        <end position="217"/>
    </location>
</feature>
<dbReference type="FunFam" id="4.10.400.10:FF:000065">
    <property type="entry name" value="Transmembrane protease serine 7"/>
    <property type="match status" value="1"/>
</dbReference>
<dbReference type="Pfam" id="PF00057">
    <property type="entry name" value="Ldl_recept_a"/>
    <property type="match status" value="4"/>
</dbReference>
<dbReference type="Pfam" id="PF00084">
    <property type="entry name" value="Sushi"/>
    <property type="match status" value="1"/>
</dbReference>
<dbReference type="InterPro" id="IPR018114">
    <property type="entry name" value="TRYPSIN_HIS"/>
</dbReference>
<evidence type="ECO:0000259" key="7">
    <source>
        <dbReference type="PROSITE" id="PS50923"/>
    </source>
</evidence>
<dbReference type="AlphaFoldDB" id="A0A1B6KMK9"/>
<dbReference type="Gene3D" id="2.10.70.10">
    <property type="entry name" value="Complement Module, domain 1"/>
    <property type="match status" value="1"/>
</dbReference>
<evidence type="ECO:0000259" key="6">
    <source>
        <dbReference type="PROSITE" id="PS50240"/>
    </source>
</evidence>
<dbReference type="PANTHER" id="PTHR24252:SF7">
    <property type="entry name" value="HYALIN"/>
    <property type="match status" value="1"/>
</dbReference>
<dbReference type="PROSITE" id="PS50240">
    <property type="entry name" value="TRYPSIN_DOM"/>
    <property type="match status" value="1"/>
</dbReference>
<dbReference type="SUPFAM" id="SSF57424">
    <property type="entry name" value="LDL receptor-like module"/>
    <property type="match status" value="4"/>
</dbReference>
<dbReference type="InterPro" id="IPR000436">
    <property type="entry name" value="Sushi_SCR_CCP_dom"/>
</dbReference>
<dbReference type="SUPFAM" id="SSF50494">
    <property type="entry name" value="Trypsin-like serine proteases"/>
    <property type="match status" value="1"/>
</dbReference>
<dbReference type="GO" id="GO:0004252">
    <property type="term" value="F:serine-type endopeptidase activity"/>
    <property type="evidence" value="ECO:0007669"/>
    <property type="project" value="InterPro"/>
</dbReference>
<organism evidence="8">
    <name type="scientific">Graphocephala atropunctata</name>
    <dbReference type="NCBI Taxonomy" id="36148"/>
    <lineage>
        <taxon>Eukaryota</taxon>
        <taxon>Metazoa</taxon>
        <taxon>Ecdysozoa</taxon>
        <taxon>Arthropoda</taxon>
        <taxon>Hexapoda</taxon>
        <taxon>Insecta</taxon>
        <taxon>Pterygota</taxon>
        <taxon>Neoptera</taxon>
        <taxon>Paraneoptera</taxon>
        <taxon>Hemiptera</taxon>
        <taxon>Auchenorrhyncha</taxon>
        <taxon>Membracoidea</taxon>
        <taxon>Cicadellidae</taxon>
        <taxon>Cicadellinae</taxon>
        <taxon>Cicadellini</taxon>
        <taxon>Graphocephala</taxon>
    </lineage>
</organism>
<dbReference type="EMBL" id="GEBQ01027316">
    <property type="protein sequence ID" value="JAT12661.1"/>
    <property type="molecule type" value="Transcribed_RNA"/>
</dbReference>
<dbReference type="InterPro" id="IPR023415">
    <property type="entry name" value="LDLR_class-A_CS"/>
</dbReference>
<dbReference type="PROSITE" id="PS50923">
    <property type="entry name" value="SUSHI"/>
    <property type="match status" value="2"/>
</dbReference>
<feature type="disulfide bond" evidence="3">
    <location>
        <begin position="42"/>
        <end position="60"/>
    </location>
</feature>
<feature type="domain" description="Peptidase S1" evidence="6">
    <location>
        <begin position="426"/>
        <end position="694"/>
    </location>
</feature>
<keyword evidence="1 4" id="KW-1015">Disulfide bond</keyword>
<dbReference type="Gene3D" id="2.40.10.10">
    <property type="entry name" value="Trypsin-like serine proteases"/>
    <property type="match status" value="2"/>
</dbReference>
<evidence type="ECO:0000313" key="8">
    <source>
        <dbReference type="EMBL" id="JAT12661.1"/>
    </source>
</evidence>
<feature type="domain" description="Sushi" evidence="7">
    <location>
        <begin position="294"/>
        <end position="343"/>
    </location>
</feature>
<protein>
    <recommendedName>
        <fullName evidence="9">Peptidase S1 domain-containing protein</fullName>
    </recommendedName>
</protein>
<feature type="domain" description="Sushi" evidence="7">
    <location>
        <begin position="355"/>
        <end position="411"/>
    </location>
</feature>
<dbReference type="InterPro" id="IPR043504">
    <property type="entry name" value="Peptidase_S1_PA_chymotrypsin"/>
</dbReference>
<comment type="caution">
    <text evidence="4">Lacks conserved residue(s) required for the propagation of feature annotation.</text>
</comment>
<gene>
    <name evidence="8" type="ORF">g.2102</name>
</gene>
<dbReference type="Pfam" id="PF00089">
    <property type="entry name" value="Trypsin"/>
    <property type="match status" value="1"/>
</dbReference>
<dbReference type="SMART" id="SM00032">
    <property type="entry name" value="CCP"/>
    <property type="match status" value="2"/>
</dbReference>
<dbReference type="PRINTS" id="PR00261">
    <property type="entry name" value="LDLRECEPTOR"/>
</dbReference>